<keyword evidence="1" id="KW-1133">Transmembrane helix</keyword>
<accession>A0A2P6SQK2</accession>
<sequence>MDVVLIFVPCDPPLYICFYIFFILFILIFNSIILKPPSLFILLLVYISILYFIFVNNTLLF</sequence>
<evidence type="ECO:0000313" key="3">
    <source>
        <dbReference type="Proteomes" id="UP000238479"/>
    </source>
</evidence>
<organism evidence="2 3">
    <name type="scientific">Rosa chinensis</name>
    <name type="common">China rose</name>
    <dbReference type="NCBI Taxonomy" id="74649"/>
    <lineage>
        <taxon>Eukaryota</taxon>
        <taxon>Viridiplantae</taxon>
        <taxon>Streptophyta</taxon>
        <taxon>Embryophyta</taxon>
        <taxon>Tracheophyta</taxon>
        <taxon>Spermatophyta</taxon>
        <taxon>Magnoliopsida</taxon>
        <taxon>eudicotyledons</taxon>
        <taxon>Gunneridae</taxon>
        <taxon>Pentapetalae</taxon>
        <taxon>rosids</taxon>
        <taxon>fabids</taxon>
        <taxon>Rosales</taxon>
        <taxon>Rosaceae</taxon>
        <taxon>Rosoideae</taxon>
        <taxon>Rosoideae incertae sedis</taxon>
        <taxon>Rosa</taxon>
    </lineage>
</organism>
<proteinExistence type="predicted"/>
<dbReference type="Proteomes" id="UP000238479">
    <property type="component" value="Unassembled WGS sequence"/>
</dbReference>
<evidence type="ECO:0000256" key="1">
    <source>
        <dbReference type="SAM" id="Phobius"/>
    </source>
</evidence>
<comment type="caution">
    <text evidence="2">The sequence shown here is derived from an EMBL/GenBank/DDBJ whole genome shotgun (WGS) entry which is preliminary data.</text>
</comment>
<feature type="transmembrane region" description="Helical" evidence="1">
    <location>
        <begin position="12"/>
        <end position="32"/>
    </location>
</feature>
<keyword evidence="3" id="KW-1185">Reference proteome</keyword>
<dbReference type="EMBL" id="PDCK01000018">
    <property type="protein sequence ID" value="PRQ60969.1"/>
    <property type="molecule type" value="Genomic_DNA"/>
</dbReference>
<keyword evidence="1" id="KW-0472">Membrane</keyword>
<feature type="transmembrane region" description="Helical" evidence="1">
    <location>
        <begin position="39"/>
        <end position="60"/>
    </location>
</feature>
<dbReference type="AlphaFoldDB" id="A0A2P6SQK2"/>
<reference evidence="2 3" key="1">
    <citation type="journal article" date="2018" name="Nat. Genet.">
        <title>The Rosa genome provides new insights in the design of modern roses.</title>
        <authorList>
            <person name="Bendahmane M."/>
        </authorList>
    </citation>
    <scope>NUCLEOTIDE SEQUENCE [LARGE SCALE GENOMIC DNA]</scope>
    <source>
        <strain evidence="3">cv. Old Blush</strain>
    </source>
</reference>
<gene>
    <name evidence="2" type="ORF">RchiOBHm_Chr0c19g0500001</name>
</gene>
<keyword evidence="1" id="KW-0812">Transmembrane</keyword>
<protein>
    <submittedName>
        <fullName evidence="2">Uncharacterized protein</fullName>
    </submittedName>
</protein>
<dbReference type="Gramene" id="PRQ60969">
    <property type="protein sequence ID" value="PRQ60969"/>
    <property type="gene ID" value="RchiOBHm_Chr0c19g0500001"/>
</dbReference>
<name>A0A2P6SQK2_ROSCH</name>
<evidence type="ECO:0000313" key="2">
    <source>
        <dbReference type="EMBL" id="PRQ60969.1"/>
    </source>
</evidence>